<dbReference type="Proteomes" id="UP000177276">
    <property type="component" value="Unassembled WGS sequence"/>
</dbReference>
<evidence type="ECO:0000313" key="1">
    <source>
        <dbReference type="EMBL" id="OHB12320.1"/>
    </source>
</evidence>
<evidence type="ECO:0000313" key="2">
    <source>
        <dbReference type="Proteomes" id="UP000177276"/>
    </source>
</evidence>
<dbReference type="EMBL" id="MHWS01000011">
    <property type="protein sequence ID" value="OHB12320.1"/>
    <property type="molecule type" value="Genomic_DNA"/>
</dbReference>
<dbReference type="Gene3D" id="2.60.120.1140">
    <property type="entry name" value="Protein of unknown function DUF192"/>
    <property type="match status" value="1"/>
</dbReference>
<accession>A0A1G2USH9</accession>
<dbReference type="InterPro" id="IPR038695">
    <property type="entry name" value="Saro_0823-like_sf"/>
</dbReference>
<reference evidence="1 2" key="1">
    <citation type="journal article" date="2016" name="Nat. Commun.">
        <title>Thousands of microbial genomes shed light on interconnected biogeochemical processes in an aquifer system.</title>
        <authorList>
            <person name="Anantharaman K."/>
            <person name="Brown C.T."/>
            <person name="Hug L.A."/>
            <person name="Sharon I."/>
            <person name="Castelle C.J."/>
            <person name="Probst A.J."/>
            <person name="Thomas B.C."/>
            <person name="Singh A."/>
            <person name="Wilkins M.J."/>
            <person name="Karaoz U."/>
            <person name="Brodie E.L."/>
            <person name="Williams K.H."/>
            <person name="Hubbard S.S."/>
            <person name="Banfield J.F."/>
        </authorList>
    </citation>
    <scope>NUCLEOTIDE SEQUENCE [LARGE SCALE GENOMIC DNA]</scope>
</reference>
<evidence type="ECO:0008006" key="3">
    <source>
        <dbReference type="Google" id="ProtNLM"/>
    </source>
</evidence>
<gene>
    <name evidence="1" type="ORF">A3G46_01935</name>
</gene>
<sequence length="150" mass="17051">MNLNKNHKKGIVLLIIIFSIFSLIFLTKNQEIKKPEVLKMGGVTLNIEVADTDPERVQGLSGRDGLEDNEGLLFVFGREDYYGIWMKDMNFPIDIVWFDKNKNVTHMENVVRPDTYPKVFSSAIPSLYVLEIPAGFLVKNNIKIGDSVAF</sequence>
<dbReference type="InterPro" id="IPR003795">
    <property type="entry name" value="DUF192"/>
</dbReference>
<dbReference type="PANTHER" id="PTHR37953:SF1">
    <property type="entry name" value="UPF0127 PROTEIN MJ1496"/>
    <property type="match status" value="1"/>
</dbReference>
<name>A0A1G2USH9_9BACT</name>
<proteinExistence type="predicted"/>
<organism evidence="1 2">
    <name type="scientific">Candidatus Zambryskibacteria bacterium RIFCSPLOWO2_12_FULL_39_16</name>
    <dbReference type="NCBI Taxonomy" id="1802775"/>
    <lineage>
        <taxon>Bacteria</taxon>
        <taxon>Candidatus Zambryskiibacteriota</taxon>
    </lineage>
</organism>
<dbReference type="PANTHER" id="PTHR37953">
    <property type="entry name" value="UPF0127 PROTEIN MJ1496"/>
    <property type="match status" value="1"/>
</dbReference>
<dbReference type="Pfam" id="PF02643">
    <property type="entry name" value="DUF192"/>
    <property type="match status" value="1"/>
</dbReference>
<comment type="caution">
    <text evidence="1">The sequence shown here is derived from an EMBL/GenBank/DDBJ whole genome shotgun (WGS) entry which is preliminary data.</text>
</comment>
<protein>
    <recommendedName>
        <fullName evidence="3">DUF192 domain-containing protein</fullName>
    </recommendedName>
</protein>
<dbReference type="AlphaFoldDB" id="A0A1G2USH9"/>